<evidence type="ECO:0000313" key="1">
    <source>
        <dbReference type="EMBL" id="MED6176472.1"/>
    </source>
</evidence>
<sequence>MYKCPFLPYFYCYWTYAQKLLTYPNPYRLHPLLVLIINEKQRLLSLSLSLSLSHTHFEPPSLTTTIRRQLVYHSSRPASAISHHRTGVNFFASLPSRFCRPISSSLFASLPPQFCAEHHRLGHPSPLPSSSTPIVADEVKASPSATQSRRRTATVVSISLSAVQQLRFCSLPSPRDPASLASWNGASGFAADFIFSDVVRVRWSN</sequence>
<name>A0ABU6VU16_9FABA</name>
<protein>
    <submittedName>
        <fullName evidence="1">Uncharacterized protein</fullName>
    </submittedName>
</protein>
<keyword evidence="2" id="KW-1185">Reference proteome</keyword>
<proteinExistence type="predicted"/>
<gene>
    <name evidence="1" type="ORF">PIB30_088517</name>
</gene>
<accession>A0ABU6VU16</accession>
<dbReference type="EMBL" id="JASCZI010152644">
    <property type="protein sequence ID" value="MED6176472.1"/>
    <property type="molecule type" value="Genomic_DNA"/>
</dbReference>
<dbReference type="Proteomes" id="UP001341840">
    <property type="component" value="Unassembled WGS sequence"/>
</dbReference>
<reference evidence="1 2" key="1">
    <citation type="journal article" date="2023" name="Plants (Basel)">
        <title>Bridging the Gap: Combining Genomics and Transcriptomics Approaches to Understand Stylosanthes scabra, an Orphan Legume from the Brazilian Caatinga.</title>
        <authorList>
            <person name="Ferreira-Neto J.R.C."/>
            <person name="da Silva M.D."/>
            <person name="Binneck E."/>
            <person name="de Melo N.F."/>
            <person name="da Silva R.H."/>
            <person name="de Melo A.L.T.M."/>
            <person name="Pandolfi V."/>
            <person name="Bustamante F.O."/>
            <person name="Brasileiro-Vidal A.C."/>
            <person name="Benko-Iseppon A.M."/>
        </authorList>
    </citation>
    <scope>NUCLEOTIDE SEQUENCE [LARGE SCALE GENOMIC DNA]</scope>
    <source>
        <tissue evidence="1">Leaves</tissue>
    </source>
</reference>
<organism evidence="1 2">
    <name type="scientific">Stylosanthes scabra</name>
    <dbReference type="NCBI Taxonomy" id="79078"/>
    <lineage>
        <taxon>Eukaryota</taxon>
        <taxon>Viridiplantae</taxon>
        <taxon>Streptophyta</taxon>
        <taxon>Embryophyta</taxon>
        <taxon>Tracheophyta</taxon>
        <taxon>Spermatophyta</taxon>
        <taxon>Magnoliopsida</taxon>
        <taxon>eudicotyledons</taxon>
        <taxon>Gunneridae</taxon>
        <taxon>Pentapetalae</taxon>
        <taxon>rosids</taxon>
        <taxon>fabids</taxon>
        <taxon>Fabales</taxon>
        <taxon>Fabaceae</taxon>
        <taxon>Papilionoideae</taxon>
        <taxon>50 kb inversion clade</taxon>
        <taxon>dalbergioids sensu lato</taxon>
        <taxon>Dalbergieae</taxon>
        <taxon>Pterocarpus clade</taxon>
        <taxon>Stylosanthes</taxon>
    </lineage>
</organism>
<comment type="caution">
    <text evidence="1">The sequence shown here is derived from an EMBL/GenBank/DDBJ whole genome shotgun (WGS) entry which is preliminary data.</text>
</comment>
<evidence type="ECO:0000313" key="2">
    <source>
        <dbReference type="Proteomes" id="UP001341840"/>
    </source>
</evidence>